<dbReference type="Proteomes" id="UP001205906">
    <property type="component" value="Unassembled WGS sequence"/>
</dbReference>
<organism evidence="1 2">
    <name type="scientific">Mesorhizobium liriopis</name>
    <dbReference type="NCBI Taxonomy" id="2953882"/>
    <lineage>
        <taxon>Bacteria</taxon>
        <taxon>Pseudomonadati</taxon>
        <taxon>Pseudomonadota</taxon>
        <taxon>Alphaproteobacteria</taxon>
        <taxon>Hyphomicrobiales</taxon>
        <taxon>Phyllobacteriaceae</taxon>
        <taxon>Mesorhizobium</taxon>
    </lineage>
</organism>
<comment type="caution">
    <text evidence="1">The sequence shown here is derived from an EMBL/GenBank/DDBJ whole genome shotgun (WGS) entry which is preliminary data.</text>
</comment>
<reference evidence="1 2" key="1">
    <citation type="submission" date="2022-06" db="EMBL/GenBank/DDBJ databases">
        <title>Mesorhizobium sp. strain RP14 Genome sequencing and assembly.</title>
        <authorList>
            <person name="Kim I."/>
        </authorList>
    </citation>
    <scope>NUCLEOTIDE SEQUENCE [LARGE SCALE GENOMIC DNA]</scope>
    <source>
        <strain evidence="2">RP14(2022)</strain>
    </source>
</reference>
<gene>
    <name evidence="1" type="ORF">NGM99_11445</name>
</gene>
<keyword evidence="2" id="KW-1185">Reference proteome</keyword>
<name>A0ABT1C6E8_9HYPH</name>
<evidence type="ECO:0000313" key="2">
    <source>
        <dbReference type="Proteomes" id="UP001205906"/>
    </source>
</evidence>
<accession>A0ABT1C6E8</accession>
<dbReference type="EMBL" id="JAMXQS010000005">
    <property type="protein sequence ID" value="MCO6050396.1"/>
    <property type="molecule type" value="Genomic_DNA"/>
</dbReference>
<proteinExistence type="predicted"/>
<sequence>MSPKTVHQVLKTYLEKKRKAGWPVSVTDAVQAIRVDLPKCELEDDELAQIVTIAAIERGLGVAFDRDRMGAGLSQTRH</sequence>
<evidence type="ECO:0000313" key="1">
    <source>
        <dbReference type="EMBL" id="MCO6050396.1"/>
    </source>
</evidence>
<protein>
    <submittedName>
        <fullName evidence="1">Uncharacterized protein</fullName>
    </submittedName>
</protein>
<dbReference type="RefSeq" id="WP_252818983.1">
    <property type="nucleotide sequence ID" value="NZ_JAMXQS010000005.1"/>
</dbReference>